<accession>A0A1C2JHL5</accession>
<comment type="cofactor">
    <cofactor evidence="5">
        <name>Zn(2+)</name>
        <dbReference type="ChEBI" id="CHEBI:29105"/>
    </cofactor>
    <text evidence="5">Binds 1 zinc ion per subunit.</text>
</comment>
<dbReference type="EC" id="3.5.4.28" evidence="5"/>
<feature type="binding site" evidence="5">
    <location>
        <position position="231"/>
    </location>
    <ligand>
        <name>substrate</name>
    </ligand>
</feature>
<dbReference type="InterPro" id="IPR023512">
    <property type="entry name" value="Deaminase_MtaD/DadD"/>
</dbReference>
<dbReference type="PANTHER" id="PTHR43794:SF11">
    <property type="entry name" value="AMIDOHYDROLASE-RELATED DOMAIN-CONTAINING PROTEIN"/>
    <property type="match status" value="1"/>
</dbReference>
<keyword evidence="10" id="KW-1185">Reference proteome</keyword>
<dbReference type="GO" id="GO:0046872">
    <property type="term" value="F:metal ion binding"/>
    <property type="evidence" value="ECO:0007669"/>
    <property type="project" value="UniProtKB-KW"/>
</dbReference>
<evidence type="ECO:0000313" key="9">
    <source>
        <dbReference type="Proteomes" id="UP000094893"/>
    </source>
</evidence>
<comment type="catalytic activity">
    <reaction evidence="5">
        <text>S-methyl-5'-thioadenosine + H2O + H(+) = S-methyl-5'-thioinosine + NH4(+)</text>
        <dbReference type="Rhea" id="RHEA:25025"/>
        <dbReference type="ChEBI" id="CHEBI:15377"/>
        <dbReference type="ChEBI" id="CHEBI:15378"/>
        <dbReference type="ChEBI" id="CHEBI:17509"/>
        <dbReference type="ChEBI" id="CHEBI:28938"/>
        <dbReference type="ChEBI" id="CHEBI:48595"/>
        <dbReference type="EC" id="3.5.4.31"/>
    </reaction>
</comment>
<feature type="binding site" evidence="5">
    <location>
        <position position="81"/>
    </location>
    <ligand>
        <name>Zn(2+)</name>
        <dbReference type="ChEBI" id="CHEBI:29105"/>
    </ligand>
</feature>
<gene>
    <name evidence="5" type="primary">mtaD</name>
    <name evidence="8" type="ORF">A6M23_06510</name>
    <name evidence="7" type="ORF">A6P07_14125</name>
</gene>
<dbReference type="STRING" id="930.GCA_002079865_02206"/>
<dbReference type="InterPro" id="IPR011059">
    <property type="entry name" value="Metal-dep_hydrolase_composite"/>
</dbReference>
<protein>
    <recommendedName>
        <fullName evidence="5">5-methylthioadenosine/S-adenosylhomocysteine deaminase</fullName>
        <shortName evidence="5">MTA/SAH deaminase</shortName>
        <ecNumber evidence="5">3.5.4.28</ecNumber>
        <ecNumber evidence="5">3.5.4.31</ecNumber>
    </recommendedName>
</protein>
<keyword evidence="4 5" id="KW-0862">Zinc</keyword>
<dbReference type="PANTHER" id="PTHR43794">
    <property type="entry name" value="AMINOHYDROLASE SSNA-RELATED"/>
    <property type="match status" value="1"/>
</dbReference>
<dbReference type="EMBL" id="LWRY01000044">
    <property type="protein sequence ID" value="OCX74215.1"/>
    <property type="molecule type" value="Genomic_DNA"/>
</dbReference>
<dbReference type="HAMAP" id="MF_01281">
    <property type="entry name" value="MTA_SAH_deamin"/>
    <property type="match status" value="1"/>
</dbReference>
<evidence type="ECO:0000256" key="5">
    <source>
        <dbReference type="HAMAP-Rule" id="MF_01281"/>
    </source>
</evidence>
<dbReference type="Gene3D" id="2.30.40.10">
    <property type="entry name" value="Urease, subunit C, domain 1"/>
    <property type="match status" value="1"/>
</dbReference>
<organism evidence="7 9">
    <name type="scientific">Acidithiobacillus thiooxidans</name>
    <name type="common">Thiobacillus thiooxidans</name>
    <dbReference type="NCBI Taxonomy" id="930"/>
    <lineage>
        <taxon>Bacteria</taxon>
        <taxon>Pseudomonadati</taxon>
        <taxon>Pseudomonadota</taxon>
        <taxon>Acidithiobacillia</taxon>
        <taxon>Acidithiobacillales</taxon>
        <taxon>Acidithiobacillaceae</taxon>
        <taxon>Acidithiobacillus</taxon>
    </lineage>
</organism>
<comment type="similarity">
    <text evidence="5">Belongs to the metallo-dependent hydrolases superfamily. MTA/SAH deaminase family.</text>
</comment>
<dbReference type="GO" id="GO:0050270">
    <property type="term" value="F:S-adenosylhomocysteine deaminase activity"/>
    <property type="evidence" value="ECO:0007669"/>
    <property type="project" value="UniProtKB-UniRule"/>
</dbReference>
<feature type="binding site" evidence="5">
    <location>
        <position position="108"/>
    </location>
    <ligand>
        <name>substrate</name>
    </ligand>
</feature>
<comment type="caution">
    <text evidence="5">Lacks conserved residue(s) required for the propagation of feature annotation.</text>
</comment>
<feature type="binding site" evidence="5">
    <location>
        <position position="316"/>
    </location>
    <ligand>
        <name>Zn(2+)</name>
        <dbReference type="ChEBI" id="CHEBI:29105"/>
    </ligand>
</feature>
<keyword evidence="3 5" id="KW-0378">Hydrolase</keyword>
<dbReference type="FunFam" id="3.20.20.140:FF:000014">
    <property type="entry name" value="5-methylthioadenosine/S-adenosylhomocysteine deaminase"/>
    <property type="match status" value="1"/>
</dbReference>
<dbReference type="InterPro" id="IPR032466">
    <property type="entry name" value="Metal_Hydrolase"/>
</dbReference>
<dbReference type="InterPro" id="IPR006680">
    <property type="entry name" value="Amidohydro-rel"/>
</dbReference>
<dbReference type="Pfam" id="PF01979">
    <property type="entry name" value="Amidohydro_1"/>
    <property type="match status" value="1"/>
</dbReference>
<evidence type="ECO:0000256" key="3">
    <source>
        <dbReference type="ARBA" id="ARBA00022801"/>
    </source>
</evidence>
<reference evidence="7 9" key="1">
    <citation type="journal article" date="2016" name="Int. J. Mol. Sci.">
        <title>Comparative genomics of the extreme acidophile Acidithiobacillus thiooxidans reveals intraspecific divergence and niche adaptation.</title>
        <authorList>
            <person name="Zhang X."/>
            <person name="Feng X."/>
            <person name="Tao J."/>
            <person name="Ma L."/>
            <person name="Xiao Y."/>
            <person name="Liang Y."/>
            <person name="Liu X."/>
            <person name="Yin H."/>
        </authorList>
    </citation>
    <scope>NUCLEOTIDE SEQUENCE [LARGE SCALE GENOMIC DNA]</scope>
    <source>
        <strain evidence="7 9">A02</strain>
        <strain evidence="8">DXS-W</strain>
    </source>
</reference>
<dbReference type="OrthoDB" id="9807210at2"/>
<dbReference type="SUPFAM" id="SSF51556">
    <property type="entry name" value="Metallo-dependent hydrolases"/>
    <property type="match status" value="1"/>
</dbReference>
<name>A0A1C2JHL5_ACITH</name>
<dbReference type="GO" id="GO:0090614">
    <property type="term" value="F:5'-methylthioadenosine deaminase activity"/>
    <property type="evidence" value="ECO:0007669"/>
    <property type="project" value="UniProtKB-UniRule"/>
</dbReference>
<dbReference type="SUPFAM" id="SSF51338">
    <property type="entry name" value="Composite domain of metallo-dependent hydrolases"/>
    <property type="match status" value="1"/>
</dbReference>
<dbReference type="Proteomes" id="UP000094893">
    <property type="component" value="Unassembled WGS sequence"/>
</dbReference>
<feature type="binding site" evidence="5">
    <location>
        <position position="201"/>
    </location>
    <ligand>
        <name>substrate</name>
    </ligand>
</feature>
<evidence type="ECO:0000313" key="7">
    <source>
        <dbReference type="EMBL" id="OCX70556.1"/>
    </source>
</evidence>
<evidence type="ECO:0000256" key="2">
    <source>
        <dbReference type="ARBA" id="ARBA00022723"/>
    </source>
</evidence>
<dbReference type="Gene3D" id="3.20.20.140">
    <property type="entry name" value="Metal-dependent hydrolases"/>
    <property type="match status" value="1"/>
</dbReference>
<keyword evidence="2 5" id="KW-0479">Metal-binding</keyword>
<feature type="binding site" evidence="5">
    <location>
        <position position="316"/>
    </location>
    <ligand>
        <name>substrate</name>
    </ligand>
</feature>
<feature type="domain" description="Amidohydrolase-related" evidence="6">
    <location>
        <begin position="70"/>
        <end position="419"/>
    </location>
</feature>
<dbReference type="Proteomes" id="UP000095008">
    <property type="component" value="Unassembled WGS sequence"/>
</dbReference>
<dbReference type="EC" id="3.5.4.31" evidence="5"/>
<feature type="binding site" evidence="5">
    <location>
        <position position="228"/>
    </location>
    <ligand>
        <name>Zn(2+)</name>
        <dbReference type="ChEBI" id="CHEBI:29105"/>
    </ligand>
</feature>
<proteinExistence type="inferred from homology"/>
<dbReference type="AlphaFoldDB" id="A0A1C2JHL5"/>
<dbReference type="InterPro" id="IPR050287">
    <property type="entry name" value="MTA/SAH_deaminase"/>
</dbReference>
<dbReference type="EMBL" id="LWSA01000195">
    <property type="protein sequence ID" value="OCX70556.1"/>
    <property type="molecule type" value="Genomic_DNA"/>
</dbReference>
<evidence type="ECO:0000313" key="8">
    <source>
        <dbReference type="EMBL" id="OCX74215.1"/>
    </source>
</evidence>
<evidence type="ECO:0000256" key="4">
    <source>
        <dbReference type="ARBA" id="ARBA00022833"/>
    </source>
</evidence>
<feature type="binding site" evidence="5">
    <location>
        <position position="79"/>
    </location>
    <ligand>
        <name>Zn(2+)</name>
        <dbReference type="ChEBI" id="CHEBI:29105"/>
    </ligand>
</feature>
<sequence>MRSGVPSQHAAKPVVDQIISARWVIPVRPRVLLHHHALAIKQGRIVAIGPQDEIHAAYTAADNTSLDQHVLMPGFVNAHTHAAMTLMRGLADDLPLMTWLNEHIWPVEGRFVSPEFVSMGTELAIAEMLRGGTTTFNDMYFFPEAAAQSAQNMGMRAHIGHVIIDFPTAYAANADACLQAAADLLPCLQQMPLIRQSLAPHAPYTVADAGLRGTRELAEAEQLPVHMHVHETAHEVEESLAQHGRRPLARLAELGLLNPRFLAVHMTQLDADDLTICRDSGLHIAHCPESNLKLGSGIAPVARIREQGIAVAIGTDGAASNNDLDMLGELRTAALLAKGFSGDPTAFPAWEVLEAATLGGAEAIGWGDLTGSLEPGKAADCIAISLDHPATFPVYDPVSQVAYCAGRDQVTHVWVDGQIRIRQGQAVDWEEQALFSRAQTWVKRIRDKDQNT</sequence>
<comment type="catalytic activity">
    <reaction evidence="5">
        <text>S-adenosyl-L-homocysteine + H2O + H(+) = S-inosyl-L-homocysteine + NH4(+)</text>
        <dbReference type="Rhea" id="RHEA:20716"/>
        <dbReference type="ChEBI" id="CHEBI:15377"/>
        <dbReference type="ChEBI" id="CHEBI:15378"/>
        <dbReference type="ChEBI" id="CHEBI:28938"/>
        <dbReference type="ChEBI" id="CHEBI:57856"/>
        <dbReference type="ChEBI" id="CHEBI:57985"/>
        <dbReference type="EC" id="3.5.4.28"/>
    </reaction>
</comment>
<dbReference type="NCBIfam" id="NF006549">
    <property type="entry name" value="PRK09045.1"/>
    <property type="match status" value="1"/>
</dbReference>
<evidence type="ECO:0000259" key="6">
    <source>
        <dbReference type="Pfam" id="PF01979"/>
    </source>
</evidence>
<dbReference type="CDD" id="cd01298">
    <property type="entry name" value="ATZ_TRZ_like"/>
    <property type="match status" value="1"/>
</dbReference>
<evidence type="ECO:0000313" key="10">
    <source>
        <dbReference type="Proteomes" id="UP000095008"/>
    </source>
</evidence>
<comment type="function">
    <text evidence="5">Catalyzes the deamination of 5-methylthioadenosine and S-adenosyl-L-homocysteine into 5-methylthioinosine and S-inosyl-L-homocysteine, respectively. Is also able to deaminate adenosine.</text>
</comment>
<comment type="caution">
    <text evidence="7">The sequence shown here is derived from an EMBL/GenBank/DDBJ whole genome shotgun (WGS) entry which is preliminary data.</text>
</comment>
<evidence type="ECO:0000256" key="1">
    <source>
        <dbReference type="ARBA" id="ARBA00006745"/>
    </source>
</evidence>
<dbReference type="eggNOG" id="COG0402">
    <property type="taxonomic scope" value="Bacteria"/>
</dbReference>
<comment type="similarity">
    <text evidence="1">Belongs to the metallo-dependent hydrolases superfamily. ATZ/TRZ family.</text>
</comment>